<reference evidence="1" key="1">
    <citation type="submission" date="2022-09" db="EMBL/GenBank/DDBJ databases">
        <title>Genomic of Burkholderia gladioli.</title>
        <authorList>
            <person name="Wu H."/>
        </authorList>
    </citation>
    <scope>NUCLEOTIDE SEQUENCE</scope>
    <source>
        <strain evidence="1">ZN-S4</strain>
        <plasmid evidence="1">unnamed1</plasmid>
    </source>
</reference>
<protein>
    <submittedName>
        <fullName evidence="1">Uncharacterized protein</fullName>
    </submittedName>
</protein>
<dbReference type="RefSeq" id="WP_260531934.1">
    <property type="nucleotide sequence ID" value="NZ_CP104216.1"/>
</dbReference>
<keyword evidence="1" id="KW-0614">Plasmid</keyword>
<dbReference type="AlphaFoldDB" id="A0AB38U611"/>
<dbReference type="EMBL" id="CP104216">
    <property type="protein sequence ID" value="UWX75370.1"/>
    <property type="molecule type" value="Genomic_DNA"/>
</dbReference>
<proteinExistence type="predicted"/>
<sequence length="210" mass="21715">MSNINQLAPDTTPQLSDQLAIWAQNQGQPRKVSLSALLSLLESSFTFSTGGLLLAGSLYSLRRTQAETIALTSTPAVIAPFDANGASVVNMGGTSLTQNILTGVMQATRPIKAVQFWVALVGSVPASNTITLALQTGPVGGPLYTSEFQSIAPTTGGSQALHFAGILQNQNNPNSQINTGDIIQLVASVSSPANLSLSRASVIVQPLDGV</sequence>
<organism evidence="1 2">
    <name type="scientific">Burkholderia gladioli</name>
    <name type="common">Pseudomonas marginata</name>
    <name type="synonym">Phytomonas marginata</name>
    <dbReference type="NCBI Taxonomy" id="28095"/>
    <lineage>
        <taxon>Bacteria</taxon>
        <taxon>Pseudomonadati</taxon>
        <taxon>Pseudomonadota</taxon>
        <taxon>Betaproteobacteria</taxon>
        <taxon>Burkholderiales</taxon>
        <taxon>Burkholderiaceae</taxon>
        <taxon>Burkholderia</taxon>
    </lineage>
</organism>
<gene>
    <name evidence="1" type="ORF">NYZ96_35085</name>
</gene>
<evidence type="ECO:0000313" key="2">
    <source>
        <dbReference type="Proteomes" id="UP001059745"/>
    </source>
</evidence>
<evidence type="ECO:0000313" key="1">
    <source>
        <dbReference type="EMBL" id="UWX75370.1"/>
    </source>
</evidence>
<accession>A0AB38U611</accession>
<geneLocation type="plasmid" evidence="1 2">
    <name>unnamed1</name>
</geneLocation>
<name>A0AB38U611_BURGA</name>
<dbReference type="Proteomes" id="UP001059745">
    <property type="component" value="Plasmid unnamed1"/>
</dbReference>